<evidence type="ECO:0000313" key="1">
    <source>
        <dbReference type="EMBL" id="GEN55287.1"/>
    </source>
</evidence>
<dbReference type="AlphaFoldDB" id="A0A511WWI1"/>
<evidence type="ECO:0008006" key="3">
    <source>
        <dbReference type="Google" id="ProtNLM"/>
    </source>
</evidence>
<sequence>MKRLWFPLTLLLSVSTLMLLYQWDRAEAGSEQVAKSPNLEVSMTVKEDTLQFHYTYDQLKAGIYKLDPPEKATGIVCSHQESSCRITHQKTTEMIIEKEGKVLVNYTMPMPENEVINDWMLELKKEDHVVQSAFSLTIKDLGEMKDPWLVPSAKESDIPMENLRYYKFSSMNEPLPLTRKGEASLWKKGNSIVTYEAGTELSAEVKQELQTFLERTGPILIQLDQSDTKVLDNYMKVEGRNVKELQAEYVVEHLRQVTTEENPWELKVVKDIYTGNSSSMANEVVTSLTKEELMTWKKRMLQVERIEDLGLFLDESLSDVYGAETTYFQNYEAPAMDHLYYVEKKRVLYHDQMVTDRIVHYHGSSYLSLPEISGVMDYVLTEIEQGAVYRLEVPGKEYRFYVDQPTFIVNKERFGMGEELLIMVGDSPYIKWQDLQGLFDIKLTTRPK</sequence>
<dbReference type="Proteomes" id="UP000321886">
    <property type="component" value="Unassembled WGS sequence"/>
</dbReference>
<keyword evidence="2" id="KW-1185">Reference proteome</keyword>
<name>A0A511WWI1_9BACI</name>
<proteinExistence type="predicted"/>
<evidence type="ECO:0000313" key="2">
    <source>
        <dbReference type="Proteomes" id="UP000321886"/>
    </source>
</evidence>
<reference evidence="1 2" key="1">
    <citation type="submission" date="2019-07" db="EMBL/GenBank/DDBJ databases">
        <title>Whole genome shotgun sequence of Halobacillus faecis NBRC 103569.</title>
        <authorList>
            <person name="Hosoyama A."/>
            <person name="Uohara A."/>
            <person name="Ohji S."/>
            <person name="Ichikawa N."/>
        </authorList>
    </citation>
    <scope>NUCLEOTIDE SEQUENCE [LARGE SCALE GENOMIC DNA]</scope>
    <source>
        <strain evidence="1 2">NBRC 103569</strain>
    </source>
</reference>
<dbReference type="RefSeq" id="WP_146818665.1">
    <property type="nucleotide sequence ID" value="NZ_BJYD01000034.1"/>
</dbReference>
<protein>
    <recommendedName>
        <fullName evidence="3">Copper amine oxidase-like N-terminal domain-containing protein</fullName>
    </recommendedName>
</protein>
<gene>
    <name evidence="1" type="ORF">HFA01_35490</name>
</gene>
<dbReference type="OrthoDB" id="2431422at2"/>
<accession>A0A511WWI1</accession>
<comment type="caution">
    <text evidence="1">The sequence shown here is derived from an EMBL/GenBank/DDBJ whole genome shotgun (WGS) entry which is preliminary data.</text>
</comment>
<dbReference type="EMBL" id="BJYD01000034">
    <property type="protein sequence ID" value="GEN55287.1"/>
    <property type="molecule type" value="Genomic_DNA"/>
</dbReference>
<organism evidence="1 2">
    <name type="scientific">Halobacillus faecis</name>
    <dbReference type="NCBI Taxonomy" id="360184"/>
    <lineage>
        <taxon>Bacteria</taxon>
        <taxon>Bacillati</taxon>
        <taxon>Bacillota</taxon>
        <taxon>Bacilli</taxon>
        <taxon>Bacillales</taxon>
        <taxon>Bacillaceae</taxon>
        <taxon>Halobacillus</taxon>
    </lineage>
</organism>